<dbReference type="Proteomes" id="UP000827092">
    <property type="component" value="Unassembled WGS sequence"/>
</dbReference>
<comment type="subcellular location">
    <subcellularLocation>
        <location evidence="1">Virion membrane</location>
    </subcellularLocation>
</comment>
<organism evidence="5 6">
    <name type="scientific">Oedothorax gibbosus</name>
    <dbReference type="NCBI Taxonomy" id="931172"/>
    <lineage>
        <taxon>Eukaryota</taxon>
        <taxon>Metazoa</taxon>
        <taxon>Ecdysozoa</taxon>
        <taxon>Arthropoda</taxon>
        <taxon>Chelicerata</taxon>
        <taxon>Arachnida</taxon>
        <taxon>Araneae</taxon>
        <taxon>Araneomorphae</taxon>
        <taxon>Entelegynae</taxon>
        <taxon>Araneoidea</taxon>
        <taxon>Linyphiidae</taxon>
        <taxon>Erigoninae</taxon>
        <taxon>Oedothorax</taxon>
    </lineage>
</organism>
<evidence type="ECO:0000256" key="2">
    <source>
        <dbReference type="ARBA" id="ARBA00022692"/>
    </source>
</evidence>
<reference evidence="5 6" key="1">
    <citation type="journal article" date="2022" name="Nat. Ecol. Evol.">
        <title>A masculinizing supergene underlies an exaggerated male reproductive morph in a spider.</title>
        <authorList>
            <person name="Hendrickx F."/>
            <person name="De Corte Z."/>
            <person name="Sonet G."/>
            <person name="Van Belleghem S.M."/>
            <person name="Kostlbacher S."/>
            <person name="Vangestel C."/>
        </authorList>
    </citation>
    <scope>NUCLEOTIDE SEQUENCE [LARGE SCALE GENOMIC DNA]</scope>
    <source>
        <strain evidence="5">W744_W776</strain>
    </source>
</reference>
<evidence type="ECO:0000256" key="1">
    <source>
        <dbReference type="ARBA" id="ARBA00004182"/>
    </source>
</evidence>
<sequence length="156" mass="17335">MPNIPLHTVGNGKYYSRNSCSYKGARLYKSGLADNPDQVASTLDVNTVKTIVEAEVMRVDVNSANTLIHIDQLESVVVKLINHLPKSDPRLLGKIIDKSAMTHFLSPDQFTLCPCIDVAPGEDDICNPKKEPSFQFSDGVFRVWDQKTKCMKPAQN</sequence>
<dbReference type="InterPro" id="IPR004955">
    <property type="entry name" value="Baculovirus_Gp64"/>
</dbReference>
<evidence type="ECO:0000313" key="5">
    <source>
        <dbReference type="EMBL" id="KAG8178079.1"/>
    </source>
</evidence>
<keyword evidence="4" id="KW-0325">Glycoprotein</keyword>
<dbReference type="EMBL" id="JAFNEN010000718">
    <property type="protein sequence ID" value="KAG8178079.1"/>
    <property type="molecule type" value="Genomic_DNA"/>
</dbReference>
<accession>A0AAV6U1W9</accession>
<evidence type="ECO:0000313" key="6">
    <source>
        <dbReference type="Proteomes" id="UP000827092"/>
    </source>
</evidence>
<keyword evidence="6" id="KW-1185">Reference proteome</keyword>
<keyword evidence="2" id="KW-0812">Transmembrane</keyword>
<protein>
    <submittedName>
        <fullName evidence="5">Uncharacterized protein</fullName>
    </submittedName>
</protein>
<keyword evidence="3" id="KW-0472">Membrane</keyword>
<dbReference type="Pfam" id="PF03273">
    <property type="entry name" value="Baculo_gp64"/>
    <property type="match status" value="1"/>
</dbReference>
<dbReference type="Gene3D" id="6.10.250.3010">
    <property type="match status" value="1"/>
</dbReference>
<gene>
    <name evidence="5" type="ORF">JTE90_007063</name>
</gene>
<name>A0AAV6U1W9_9ARAC</name>
<proteinExistence type="predicted"/>
<evidence type="ECO:0000256" key="4">
    <source>
        <dbReference type="ARBA" id="ARBA00023180"/>
    </source>
</evidence>
<dbReference type="AlphaFoldDB" id="A0AAV6U1W9"/>
<evidence type="ECO:0000256" key="3">
    <source>
        <dbReference type="ARBA" id="ARBA00023136"/>
    </source>
</evidence>
<comment type="caution">
    <text evidence="5">The sequence shown here is derived from an EMBL/GenBank/DDBJ whole genome shotgun (WGS) entry which is preliminary data.</text>
</comment>
<dbReference type="GO" id="GO:0044003">
    <property type="term" value="P:symbiont-mediated perturbation of host process"/>
    <property type="evidence" value="ECO:0007669"/>
    <property type="project" value="InterPro"/>
</dbReference>